<dbReference type="Gene3D" id="1.20.1250.20">
    <property type="entry name" value="MFS general substrate transporter like domains"/>
    <property type="match status" value="1"/>
</dbReference>
<dbReference type="KEGG" id="halx:M0R89_05325"/>
<dbReference type="GO" id="GO:0022857">
    <property type="term" value="F:transmembrane transporter activity"/>
    <property type="evidence" value="ECO:0007669"/>
    <property type="project" value="InterPro"/>
</dbReference>
<feature type="transmembrane region" description="Helical" evidence="1">
    <location>
        <begin position="193"/>
        <end position="210"/>
    </location>
</feature>
<feature type="transmembrane region" description="Helical" evidence="1">
    <location>
        <begin position="21"/>
        <end position="45"/>
    </location>
</feature>
<sequence>MSDRARWPPSLASDRLPPSPVLKYYCYQATVSFGFFSPIFTLFLLDRGLDYTAIASLSVLYAVLTVGGEIPTGYVGDRLGRRASLLLSSAFMTLSILGFALVRSYVGLAVLYVLWTLSLVFRSGTGDAWLYDALAAGRASEASGTSESRSDGGLDADRFAHVRGRGQSVNKAVTVVTMLAGGVLYSVRPTLPFVASAVLNGAGVVVLLTLPKNRQYLDGDSDAGGDGAGGATDDERLGTLAALAVLREQLTRPRLRWFVAYAALFFGVVAAADTYVQPISTETLGVPVASMGLLYAAFAGVSAVASYYAGAVQDRLGVRGAVLAIPLVLGVALVAPLLWPLLALPTFFVMKGSRSLLYPIVTQRVNDEVASVGRATVLSAASMAYALVKLPLYLLGGAVADATSALVAFGVLGGVFLAGIAAVRTFASPVGESEAGDGK</sequence>
<feature type="transmembrane region" description="Helical" evidence="1">
    <location>
        <begin position="168"/>
        <end position="187"/>
    </location>
</feature>
<name>A0A8U0HX47_9EURY</name>
<dbReference type="InterPro" id="IPR011701">
    <property type="entry name" value="MFS"/>
</dbReference>
<protein>
    <submittedName>
        <fullName evidence="2">MFS transporter</fullName>
    </submittedName>
</protein>
<feature type="transmembrane region" description="Helical" evidence="1">
    <location>
        <begin position="400"/>
        <end position="423"/>
    </location>
</feature>
<dbReference type="EMBL" id="CP096659">
    <property type="protein sequence ID" value="UPV75488.1"/>
    <property type="molecule type" value="Genomic_DNA"/>
</dbReference>
<dbReference type="AlphaFoldDB" id="A0A8U0HX47"/>
<reference evidence="2 3" key="1">
    <citation type="submission" date="2022-04" db="EMBL/GenBank/DDBJ databases">
        <title>Diverse halophilic archaea isolated from saline environments.</title>
        <authorList>
            <person name="Cui H.-L."/>
        </authorList>
    </citation>
    <scope>NUCLEOTIDE SEQUENCE [LARGE SCALE GENOMIC DNA]</scope>
    <source>
        <strain evidence="2 3">XZYJT49</strain>
    </source>
</reference>
<evidence type="ECO:0000313" key="3">
    <source>
        <dbReference type="Proteomes" id="UP000830729"/>
    </source>
</evidence>
<feature type="transmembrane region" description="Helical" evidence="1">
    <location>
        <begin position="257"/>
        <end position="276"/>
    </location>
</feature>
<dbReference type="InterPro" id="IPR036259">
    <property type="entry name" value="MFS_trans_sf"/>
</dbReference>
<feature type="transmembrane region" description="Helical" evidence="1">
    <location>
        <begin position="369"/>
        <end position="388"/>
    </location>
</feature>
<dbReference type="InterPro" id="IPR053160">
    <property type="entry name" value="MFS_DHA3_Transporter"/>
</dbReference>
<organism evidence="2 3">
    <name type="scientific">Halorussus limi</name>
    <dbReference type="NCBI Taxonomy" id="2938695"/>
    <lineage>
        <taxon>Archaea</taxon>
        <taxon>Methanobacteriati</taxon>
        <taxon>Methanobacteriota</taxon>
        <taxon>Stenosarchaea group</taxon>
        <taxon>Halobacteria</taxon>
        <taxon>Halobacteriales</taxon>
        <taxon>Haladaptataceae</taxon>
        <taxon>Halorussus</taxon>
    </lineage>
</organism>
<feature type="transmembrane region" description="Helical" evidence="1">
    <location>
        <begin position="51"/>
        <end position="71"/>
    </location>
</feature>
<keyword evidence="1" id="KW-1133">Transmembrane helix</keyword>
<proteinExistence type="predicted"/>
<dbReference type="Pfam" id="PF07690">
    <property type="entry name" value="MFS_1"/>
    <property type="match status" value="1"/>
</dbReference>
<keyword evidence="1" id="KW-0812">Transmembrane</keyword>
<dbReference type="PANTHER" id="PTHR23530">
    <property type="entry name" value="TRANSPORT PROTEIN-RELATED"/>
    <property type="match status" value="1"/>
</dbReference>
<accession>A0A8U0HX47</accession>
<dbReference type="GeneID" id="72184598"/>
<keyword evidence="1" id="KW-0472">Membrane</keyword>
<gene>
    <name evidence="2" type="ORF">M0R89_05325</name>
</gene>
<evidence type="ECO:0000256" key="1">
    <source>
        <dbReference type="SAM" id="Phobius"/>
    </source>
</evidence>
<feature type="transmembrane region" description="Helical" evidence="1">
    <location>
        <begin position="288"/>
        <end position="309"/>
    </location>
</feature>
<keyword evidence="3" id="KW-1185">Reference proteome</keyword>
<feature type="transmembrane region" description="Helical" evidence="1">
    <location>
        <begin position="321"/>
        <end position="349"/>
    </location>
</feature>
<dbReference type="Proteomes" id="UP000830729">
    <property type="component" value="Chromosome"/>
</dbReference>
<dbReference type="PANTHER" id="PTHR23530:SF1">
    <property type="entry name" value="PERMEASE, MAJOR FACILITATOR SUPERFAMILY-RELATED"/>
    <property type="match status" value="1"/>
</dbReference>
<dbReference type="SUPFAM" id="SSF103473">
    <property type="entry name" value="MFS general substrate transporter"/>
    <property type="match status" value="1"/>
</dbReference>
<feature type="transmembrane region" description="Helical" evidence="1">
    <location>
        <begin position="83"/>
        <end position="102"/>
    </location>
</feature>
<dbReference type="RefSeq" id="WP_248651528.1">
    <property type="nucleotide sequence ID" value="NZ_CP096659.1"/>
</dbReference>
<evidence type="ECO:0000313" key="2">
    <source>
        <dbReference type="EMBL" id="UPV75488.1"/>
    </source>
</evidence>